<protein>
    <submittedName>
        <fullName evidence="2">Uncharacterized protein</fullName>
    </submittedName>
</protein>
<feature type="signal peptide" evidence="1">
    <location>
        <begin position="1"/>
        <end position="24"/>
    </location>
</feature>
<reference evidence="2 3" key="1">
    <citation type="journal article" date="2020" name="ISME J.">
        <title>Uncovering the hidden diversity of litter-decomposition mechanisms in mushroom-forming fungi.</title>
        <authorList>
            <person name="Floudas D."/>
            <person name="Bentzer J."/>
            <person name="Ahren D."/>
            <person name="Johansson T."/>
            <person name="Persson P."/>
            <person name="Tunlid A."/>
        </authorList>
    </citation>
    <scope>NUCLEOTIDE SEQUENCE [LARGE SCALE GENOMIC DNA]</scope>
    <source>
        <strain evidence="2 3">CBS 101986</strain>
    </source>
</reference>
<comment type="caution">
    <text evidence="2">The sequence shown here is derived from an EMBL/GenBank/DDBJ whole genome shotgun (WGS) entry which is preliminary data.</text>
</comment>
<proteinExistence type="predicted"/>
<evidence type="ECO:0000313" key="3">
    <source>
        <dbReference type="Proteomes" id="UP000567179"/>
    </source>
</evidence>
<dbReference type="EMBL" id="JAACJJ010000005">
    <property type="protein sequence ID" value="KAF5328260.1"/>
    <property type="molecule type" value="Genomic_DNA"/>
</dbReference>
<organism evidence="2 3">
    <name type="scientific">Psilocybe cf. subviscida</name>
    <dbReference type="NCBI Taxonomy" id="2480587"/>
    <lineage>
        <taxon>Eukaryota</taxon>
        <taxon>Fungi</taxon>
        <taxon>Dikarya</taxon>
        <taxon>Basidiomycota</taxon>
        <taxon>Agaricomycotina</taxon>
        <taxon>Agaricomycetes</taxon>
        <taxon>Agaricomycetidae</taxon>
        <taxon>Agaricales</taxon>
        <taxon>Agaricineae</taxon>
        <taxon>Strophariaceae</taxon>
        <taxon>Psilocybe</taxon>
    </lineage>
</organism>
<keyword evidence="1" id="KW-0732">Signal</keyword>
<keyword evidence="3" id="KW-1185">Reference proteome</keyword>
<gene>
    <name evidence="2" type="ORF">D9619_013371</name>
</gene>
<sequence length="50" mass="5484">MLHQLKVWLAIVYTSAMVVNIAIAAPCEAASIKETGNPDIRARELFNLCP</sequence>
<dbReference type="Proteomes" id="UP000567179">
    <property type="component" value="Unassembled WGS sequence"/>
</dbReference>
<name>A0A8H5BRZ2_9AGAR</name>
<dbReference type="AlphaFoldDB" id="A0A8H5BRZ2"/>
<evidence type="ECO:0000256" key="1">
    <source>
        <dbReference type="SAM" id="SignalP"/>
    </source>
</evidence>
<feature type="chain" id="PRO_5034053613" evidence="1">
    <location>
        <begin position="25"/>
        <end position="50"/>
    </location>
</feature>
<accession>A0A8H5BRZ2</accession>
<evidence type="ECO:0000313" key="2">
    <source>
        <dbReference type="EMBL" id="KAF5328260.1"/>
    </source>
</evidence>